<reference evidence="1 2" key="1">
    <citation type="submission" date="2023-03" db="EMBL/GenBank/DDBJ databases">
        <title>Comparative genome and transcriptome analysis combination mining strategies for increasing vitamin B12 production of Ensifer adhaerens strain.</title>
        <authorList>
            <person name="Yongheng L."/>
        </authorList>
    </citation>
    <scope>NUCLEOTIDE SEQUENCE [LARGE SCALE GENOMIC DNA]</scope>
    <source>
        <strain evidence="1 2">Casida A-T305</strain>
    </source>
</reference>
<dbReference type="EMBL" id="CP121308">
    <property type="protein sequence ID" value="WFP89857.1"/>
    <property type="molecule type" value="Genomic_DNA"/>
</dbReference>
<proteinExistence type="predicted"/>
<dbReference type="GeneID" id="29518580"/>
<dbReference type="RefSeq" id="WP_034806282.1">
    <property type="nucleotide sequence ID" value="NZ_CP015880.1"/>
</dbReference>
<name>A0ABY8HE10_ENSAD</name>
<organism evidence="1 2">
    <name type="scientific">Ensifer adhaerens</name>
    <name type="common">Sinorhizobium morelense</name>
    <dbReference type="NCBI Taxonomy" id="106592"/>
    <lineage>
        <taxon>Bacteria</taxon>
        <taxon>Pseudomonadati</taxon>
        <taxon>Pseudomonadota</taxon>
        <taxon>Alphaproteobacteria</taxon>
        <taxon>Hyphomicrobiales</taxon>
        <taxon>Rhizobiaceae</taxon>
        <taxon>Sinorhizobium/Ensifer group</taxon>
        <taxon>Ensifer</taxon>
    </lineage>
</organism>
<accession>A0ABY8HE10</accession>
<evidence type="ECO:0000313" key="1">
    <source>
        <dbReference type="EMBL" id="WFP89857.1"/>
    </source>
</evidence>
<gene>
    <name evidence="1" type="ORF">P4B07_14985</name>
</gene>
<keyword evidence="2" id="KW-1185">Reference proteome</keyword>
<sequence>MTAKHLLSEIVAGLDGVTEGPWVASGVTSVIGGTRFMFINKEPLGELVRICLPDRPIKGFGSTVRDQKHIARCDPDSLRAIAAYVGRLEKALERISSPTQSTDLLWWQIEARAALGGSNE</sequence>
<evidence type="ECO:0000313" key="2">
    <source>
        <dbReference type="Proteomes" id="UP001214094"/>
    </source>
</evidence>
<dbReference type="Proteomes" id="UP001214094">
    <property type="component" value="Chromosome"/>
</dbReference>
<protein>
    <submittedName>
        <fullName evidence="1">Uncharacterized protein</fullName>
    </submittedName>
</protein>